<accession>A0A438HBF0</accession>
<feature type="region of interest" description="Disordered" evidence="1">
    <location>
        <begin position="636"/>
        <end position="657"/>
    </location>
</feature>
<evidence type="ECO:0000313" key="4">
    <source>
        <dbReference type="Proteomes" id="UP000288805"/>
    </source>
</evidence>
<feature type="compositionally biased region" description="Basic residues" evidence="1">
    <location>
        <begin position="642"/>
        <end position="652"/>
    </location>
</feature>
<evidence type="ECO:0000259" key="2">
    <source>
        <dbReference type="Pfam" id="PF07727"/>
    </source>
</evidence>
<name>A0A438HBF0_VITVI</name>
<evidence type="ECO:0000256" key="1">
    <source>
        <dbReference type="SAM" id="MobiDB-lite"/>
    </source>
</evidence>
<dbReference type="EMBL" id="QGNW01000248">
    <property type="protein sequence ID" value="RVW81790.1"/>
    <property type="molecule type" value="Genomic_DNA"/>
</dbReference>
<dbReference type="Pfam" id="PF07727">
    <property type="entry name" value="RVT_2"/>
    <property type="match status" value="1"/>
</dbReference>
<dbReference type="PANTHER" id="PTHR19446">
    <property type="entry name" value="REVERSE TRANSCRIPTASES"/>
    <property type="match status" value="1"/>
</dbReference>
<gene>
    <name evidence="3" type="primary">GIP_294</name>
    <name evidence="3" type="ORF">CK203_051599</name>
</gene>
<dbReference type="InterPro" id="IPR013103">
    <property type="entry name" value="RVT_2"/>
</dbReference>
<comment type="caution">
    <text evidence="3">The sequence shown here is derived from an EMBL/GenBank/DDBJ whole genome shotgun (WGS) entry which is preliminary data.</text>
</comment>
<protein>
    <submittedName>
        <fullName evidence="3">Copia protein</fullName>
    </submittedName>
</protein>
<dbReference type="AlphaFoldDB" id="A0A438HBF0"/>
<organism evidence="3 4">
    <name type="scientific">Vitis vinifera</name>
    <name type="common">Grape</name>
    <dbReference type="NCBI Taxonomy" id="29760"/>
    <lineage>
        <taxon>Eukaryota</taxon>
        <taxon>Viridiplantae</taxon>
        <taxon>Streptophyta</taxon>
        <taxon>Embryophyta</taxon>
        <taxon>Tracheophyta</taxon>
        <taxon>Spermatophyta</taxon>
        <taxon>Magnoliopsida</taxon>
        <taxon>eudicotyledons</taxon>
        <taxon>Gunneridae</taxon>
        <taxon>Pentapetalae</taxon>
        <taxon>rosids</taxon>
        <taxon>Vitales</taxon>
        <taxon>Vitaceae</taxon>
        <taxon>Viteae</taxon>
        <taxon>Vitis</taxon>
    </lineage>
</organism>
<proteinExistence type="predicted"/>
<reference evidence="3 4" key="1">
    <citation type="journal article" date="2018" name="PLoS Genet.">
        <title>Population sequencing reveals clonal diversity and ancestral inbreeding in the grapevine cultivar Chardonnay.</title>
        <authorList>
            <person name="Roach M.J."/>
            <person name="Johnson D.L."/>
            <person name="Bohlmann J."/>
            <person name="van Vuuren H.J."/>
            <person name="Jones S.J."/>
            <person name="Pretorius I.S."/>
            <person name="Schmidt S.A."/>
            <person name="Borneman A.R."/>
        </authorList>
    </citation>
    <scope>NUCLEOTIDE SEQUENCE [LARGE SCALE GENOMIC DNA]</scope>
    <source>
        <strain evidence="4">cv. Chardonnay</strain>
        <tissue evidence="3">Leaf</tissue>
    </source>
</reference>
<sequence>MGCTKLYGYAVDYELNQYYSTAKEMWDALTLAYLDMENSAQLFELQNRACDLKQGELDVAQYFNVLTRLWQDINLYVQIPWSNPGDAELYKKQVMMSGSKPSLPEVSALTIPGQESPKNSKRNNLWCDFCKKTNHTKDRCWKLHESFWRRYTVLAYQRANGATVQATQTIFDTNTSLLAHKDHMTDYKKLFSPYNPSSGYFKEAGGRGRANFRLATKLKVIKDKIKAWNRDVFGRLKVNKNLALQQVEFWDRVESDRSLSERETELKKEAKDVFKKWVLWKKRIRDNCLGSCDLGKEIRTLGLQLQRLNHVEAEGLEQPFTEEEIHAALMGMNGDKAPGSNGFTMAFWQSFLIPKKGGAEDLGDFRPISLLGGLYKLLAKVLANRLKEVLDKVVSADQNAFVKGRQILDASLIANKGVTPRRSTLPLSLCVGYEVLSALLRRAVDGARQDHLTYLSWILAWFEAATGLKINLAKSEVIPIGEVEDIDELAVEIGCKVGALPSVYLGCPWEPITRPRLCGTGLKVQSGKGTKVNFWTDQCAAMRRCPSFSPVVCFGGPKECLGESVSEDRNIWDVVAPIFALPLEPEQPQTPKLEQPQTLPPNPKQPQTPSPEPTMTINKGSMIEGDLSGSSENYTGSFNNTRMKKHNKRRNASSRENRTWDVVKMPRKKSPIGSKWAFIIKYKLEGSIEHYKVRLVAKGFPLTYGVDYQETFAPVAKLNTIRVLLSIGDPSNLVSKMQS</sequence>
<dbReference type="Proteomes" id="UP000288805">
    <property type="component" value="Unassembled WGS sequence"/>
</dbReference>
<evidence type="ECO:0000313" key="3">
    <source>
        <dbReference type="EMBL" id="RVW81790.1"/>
    </source>
</evidence>
<feature type="compositionally biased region" description="Pro residues" evidence="1">
    <location>
        <begin position="598"/>
        <end position="612"/>
    </location>
</feature>
<feature type="region of interest" description="Disordered" evidence="1">
    <location>
        <begin position="583"/>
        <end position="620"/>
    </location>
</feature>
<feature type="domain" description="Reverse transcriptase Ty1/copia-type" evidence="2">
    <location>
        <begin position="657"/>
        <end position="728"/>
    </location>
</feature>